<name>A0A2R5EUN2_9BACL</name>
<dbReference type="AlphaFoldDB" id="A0A2R5EUN2"/>
<gene>
    <name evidence="1" type="ORF">PAT3040_01622</name>
</gene>
<comment type="caution">
    <text evidence="1">The sequence shown here is derived from an EMBL/GenBank/DDBJ whole genome shotgun (WGS) entry which is preliminary data.</text>
</comment>
<dbReference type="EMBL" id="BDQX01000077">
    <property type="protein sequence ID" value="GBG07074.1"/>
    <property type="molecule type" value="Genomic_DNA"/>
</dbReference>
<sequence length="213" mass="24580">MPMENHMNILVERTDSLLYYAESSLSNEQGKGWIGGNAPDFFDDRDDLIHEGNLKYYFYLSLVHPFKPESMISIFIPEDYEEYLENNIYPNCSIKVIEHPISTESVKDMFTNPGLIKHAISDGALSNDEKAMDQSFLIKLGGNPRLIQNEDYYYTKLKDESFSFLFQVDEDGYPETLLQDDYSYPFGFGSLYIFAKIGTDEIQNPVAGFWQFS</sequence>
<accession>A0A2R5EUN2</accession>
<evidence type="ECO:0000313" key="1">
    <source>
        <dbReference type="EMBL" id="GBG07074.1"/>
    </source>
</evidence>
<dbReference type="RefSeq" id="WP_108992207.1">
    <property type="nucleotide sequence ID" value="NZ_BDQX01000077.1"/>
</dbReference>
<evidence type="ECO:0000313" key="2">
    <source>
        <dbReference type="Proteomes" id="UP000245202"/>
    </source>
</evidence>
<reference evidence="1 2" key="1">
    <citation type="submission" date="2017-08" db="EMBL/GenBank/DDBJ databases">
        <title>Substantial Increase in Enzyme Production by Combined Drug-Resistance Mutations in Paenibacillus agaridevorans.</title>
        <authorList>
            <person name="Tanaka Y."/>
            <person name="Funane K."/>
            <person name="Hosaka T."/>
            <person name="Shiwa Y."/>
            <person name="Fujita N."/>
            <person name="Miyazaki T."/>
            <person name="Yoshikawa H."/>
            <person name="Murakami K."/>
            <person name="Kasahara K."/>
            <person name="Inaoka T."/>
            <person name="Hiraga Y."/>
            <person name="Ochi K."/>
        </authorList>
    </citation>
    <scope>NUCLEOTIDE SEQUENCE [LARGE SCALE GENOMIC DNA]</scope>
    <source>
        <strain evidence="1 2">T-3040</strain>
    </source>
</reference>
<organism evidence="1 2">
    <name type="scientific">Paenibacillus agaridevorans</name>
    <dbReference type="NCBI Taxonomy" id="171404"/>
    <lineage>
        <taxon>Bacteria</taxon>
        <taxon>Bacillati</taxon>
        <taxon>Bacillota</taxon>
        <taxon>Bacilli</taxon>
        <taxon>Bacillales</taxon>
        <taxon>Paenibacillaceae</taxon>
        <taxon>Paenibacillus</taxon>
    </lineage>
</organism>
<proteinExistence type="predicted"/>
<evidence type="ECO:0008006" key="3">
    <source>
        <dbReference type="Google" id="ProtNLM"/>
    </source>
</evidence>
<protein>
    <recommendedName>
        <fullName evidence="3">DUF1963 domain-containing protein</fullName>
    </recommendedName>
</protein>
<keyword evidence="2" id="KW-1185">Reference proteome</keyword>
<dbReference type="Proteomes" id="UP000245202">
    <property type="component" value="Unassembled WGS sequence"/>
</dbReference>